<protein>
    <submittedName>
        <fullName evidence="1">Uncharacterized protein</fullName>
    </submittedName>
</protein>
<comment type="caution">
    <text evidence="1">The sequence shown here is derived from an EMBL/GenBank/DDBJ whole genome shotgun (WGS) entry which is preliminary data.</text>
</comment>
<evidence type="ECO:0000313" key="1">
    <source>
        <dbReference type="EMBL" id="KAH3831274.1"/>
    </source>
</evidence>
<dbReference type="AlphaFoldDB" id="A0A9D4K1R5"/>
<evidence type="ECO:0000313" key="2">
    <source>
        <dbReference type="Proteomes" id="UP000828390"/>
    </source>
</evidence>
<gene>
    <name evidence="1" type="ORF">DPMN_104536</name>
</gene>
<proteinExistence type="predicted"/>
<name>A0A9D4K1R5_DREPO</name>
<dbReference type="Proteomes" id="UP000828390">
    <property type="component" value="Unassembled WGS sequence"/>
</dbReference>
<reference evidence="1" key="2">
    <citation type="submission" date="2020-11" db="EMBL/GenBank/DDBJ databases">
        <authorList>
            <person name="McCartney M.A."/>
            <person name="Auch B."/>
            <person name="Kono T."/>
            <person name="Mallez S."/>
            <person name="Becker A."/>
            <person name="Gohl D.M."/>
            <person name="Silverstein K.A.T."/>
            <person name="Koren S."/>
            <person name="Bechman K.B."/>
            <person name="Herman A."/>
            <person name="Abrahante J.E."/>
            <person name="Garbe J."/>
        </authorList>
    </citation>
    <scope>NUCLEOTIDE SEQUENCE</scope>
    <source>
        <strain evidence="1">Duluth1</strain>
        <tissue evidence="1">Whole animal</tissue>
    </source>
</reference>
<organism evidence="1 2">
    <name type="scientific">Dreissena polymorpha</name>
    <name type="common">Zebra mussel</name>
    <name type="synonym">Mytilus polymorpha</name>
    <dbReference type="NCBI Taxonomy" id="45954"/>
    <lineage>
        <taxon>Eukaryota</taxon>
        <taxon>Metazoa</taxon>
        <taxon>Spiralia</taxon>
        <taxon>Lophotrochozoa</taxon>
        <taxon>Mollusca</taxon>
        <taxon>Bivalvia</taxon>
        <taxon>Autobranchia</taxon>
        <taxon>Heteroconchia</taxon>
        <taxon>Euheterodonta</taxon>
        <taxon>Imparidentia</taxon>
        <taxon>Neoheterodontei</taxon>
        <taxon>Myida</taxon>
        <taxon>Dreissenoidea</taxon>
        <taxon>Dreissenidae</taxon>
        <taxon>Dreissena</taxon>
    </lineage>
</organism>
<reference evidence="1" key="1">
    <citation type="journal article" date="2019" name="bioRxiv">
        <title>The Genome of the Zebra Mussel, Dreissena polymorpha: A Resource for Invasive Species Research.</title>
        <authorList>
            <person name="McCartney M.A."/>
            <person name="Auch B."/>
            <person name="Kono T."/>
            <person name="Mallez S."/>
            <person name="Zhang Y."/>
            <person name="Obille A."/>
            <person name="Becker A."/>
            <person name="Abrahante J.E."/>
            <person name="Garbe J."/>
            <person name="Badalamenti J.P."/>
            <person name="Herman A."/>
            <person name="Mangelson H."/>
            <person name="Liachko I."/>
            <person name="Sullivan S."/>
            <person name="Sone E.D."/>
            <person name="Koren S."/>
            <person name="Silverstein K.A.T."/>
            <person name="Beckman K.B."/>
            <person name="Gohl D.M."/>
        </authorList>
    </citation>
    <scope>NUCLEOTIDE SEQUENCE</scope>
    <source>
        <strain evidence="1">Duluth1</strain>
        <tissue evidence="1">Whole animal</tissue>
    </source>
</reference>
<dbReference type="EMBL" id="JAIWYP010000004">
    <property type="protein sequence ID" value="KAH3831274.1"/>
    <property type="molecule type" value="Genomic_DNA"/>
</dbReference>
<sequence length="401" mass="45522">MEHYNHSDDRAKCGRGSSARFGDFKNIACARCNTDIEIEVSSLVCPEIPHTATKSPIDSLLVVLACMSRNPTYRYQIAYRQSPGGPRLYVQKSHIPLPNRLSTVSWWSSLVCPEIPHTATKSPIDSLLVVLACMSRNPIYRYQIAYRQSPGGPRLYVQKSHIPLPNRLSTVSWWSSLVCPEIPHTATKSPIDSLLVVLACMSRNPTYRYQIAYRQSPGGPRLYVQKSHIPLPNRLSTVSWWSSLVCPEIPYTATKSPIDSLLVVLACMSRNPTYRYQIAYRQSPGGPRLYVQKSHIPLPNRLSTVSWWSSLVCPEIPHTATKSPIDSLLVVLACMSRNPTYRYQIAYRQSPGGPRLYVQKSHIPLPNRLSTVSWWSSIFKTFASHKKKKTRMRCFAYELKK</sequence>
<keyword evidence="2" id="KW-1185">Reference proteome</keyword>
<accession>A0A9D4K1R5</accession>